<proteinExistence type="predicted"/>
<name>A0A4Y3IL48_9VIBR</name>
<evidence type="ECO:0000313" key="1">
    <source>
        <dbReference type="EMBL" id="GEA59845.1"/>
    </source>
</evidence>
<dbReference type="AlphaFoldDB" id="A0A4Y3IL48"/>
<protein>
    <submittedName>
        <fullName evidence="1">Uncharacterized protein</fullName>
    </submittedName>
</protein>
<evidence type="ECO:0000313" key="2">
    <source>
        <dbReference type="Proteomes" id="UP000318242"/>
    </source>
</evidence>
<dbReference type="Proteomes" id="UP000318242">
    <property type="component" value="Unassembled WGS sequence"/>
</dbReference>
<reference evidence="1 2" key="1">
    <citation type="submission" date="2019-06" db="EMBL/GenBank/DDBJ databases">
        <title>Whole genome shotgun sequence of Vibrio comitans NBRC 102076.</title>
        <authorList>
            <person name="Hosoyama A."/>
            <person name="Uohara A."/>
            <person name="Ohji S."/>
            <person name="Ichikawa N."/>
        </authorList>
    </citation>
    <scope>NUCLEOTIDE SEQUENCE [LARGE SCALE GENOMIC DNA]</scope>
    <source>
        <strain evidence="1 2">NBRC 102076</strain>
    </source>
</reference>
<dbReference type="EMBL" id="BJLH01000004">
    <property type="protein sequence ID" value="GEA59845.1"/>
    <property type="molecule type" value="Genomic_DNA"/>
</dbReference>
<comment type="caution">
    <text evidence="1">The sequence shown here is derived from an EMBL/GenBank/DDBJ whole genome shotgun (WGS) entry which is preliminary data.</text>
</comment>
<gene>
    <name evidence="1" type="ORF">VCO01S_10380</name>
</gene>
<accession>A0A4Y3IL48</accession>
<sequence length="56" mass="5997">MEVDILRSLMKGVDAEAVLIVSRTAGVVLNKNNTVISDSVGMGSYNSHALAYFLLL</sequence>
<organism evidence="1 2">
    <name type="scientific">Vibrio comitans NBRC 102076</name>
    <dbReference type="NCBI Taxonomy" id="1219078"/>
    <lineage>
        <taxon>Bacteria</taxon>
        <taxon>Pseudomonadati</taxon>
        <taxon>Pseudomonadota</taxon>
        <taxon>Gammaproteobacteria</taxon>
        <taxon>Vibrionales</taxon>
        <taxon>Vibrionaceae</taxon>
        <taxon>Vibrio</taxon>
    </lineage>
</organism>
<keyword evidence="2" id="KW-1185">Reference proteome</keyword>